<dbReference type="OrthoDB" id="4951845at2759"/>
<accession>A0A9P3BA22</accession>
<dbReference type="Gene3D" id="1.20.1050.10">
    <property type="match status" value="1"/>
</dbReference>
<dbReference type="InterPro" id="IPR036282">
    <property type="entry name" value="Glutathione-S-Trfase_C_sf"/>
</dbReference>
<protein>
    <recommendedName>
        <fullName evidence="5">GST N-terminal domain-containing protein</fullName>
    </recommendedName>
</protein>
<dbReference type="Gene3D" id="3.40.30.10">
    <property type="entry name" value="Glutaredoxin"/>
    <property type="match status" value="1"/>
</dbReference>
<dbReference type="InterPro" id="IPR004045">
    <property type="entry name" value="Glutathione_S-Trfase_N"/>
</dbReference>
<sequence>MKSPRALKLLRDISSTQVRPYKAMASDSPVHFFDITSTLPGSSKSWSPNTLKTRMVLNYKRIPYTQSWVSYPDIAPLLTSLAVPPNPDGIRYTLPAINHKQTVKSNPTGTLTDSFPIACHLEQHYPTPSLFPSGDASYALTIAVQKLMSSAVGKARPLIVPNVANILDDKGREYFIETRSTSFGKPLSEVRPRDPERVKEATDEIKKEMEVLAQMLRGRQEKTGPFFEGDKPGYADFIVVSFLAWVERADKELWRELLDAGQGEFKALWEASIPWVEGQGEEKDWPVAK</sequence>
<name>A0A9P3BA22_9EURO</name>
<dbReference type="InterPro" id="IPR054416">
    <property type="entry name" value="GST_UstS-like_C"/>
</dbReference>
<feature type="domain" description="GST N-terminal" evidence="1">
    <location>
        <begin position="46"/>
        <end position="123"/>
    </location>
</feature>
<dbReference type="SUPFAM" id="SSF52833">
    <property type="entry name" value="Thioredoxin-like"/>
    <property type="match status" value="1"/>
</dbReference>
<dbReference type="EMBL" id="BHVY01000004">
    <property type="protein sequence ID" value="GIJ87432.1"/>
    <property type="molecule type" value="Genomic_DNA"/>
</dbReference>
<gene>
    <name evidence="3" type="ORF">Asppvi_006338</name>
</gene>
<reference evidence="3 4" key="1">
    <citation type="submission" date="2018-10" db="EMBL/GenBank/DDBJ databases">
        <title>Pan-genome distribution and transcriptional activeness of fungal secondary metabolism genes in Aspergillus section Fumigati.</title>
        <authorList>
            <person name="Takahashi H."/>
            <person name="Umemura M."/>
            <person name="Ninomiya A."/>
            <person name="Kusuya Y."/>
            <person name="Urayama S."/>
            <person name="Shimizu M."/>
            <person name="Watanabe A."/>
            <person name="Kamei K."/>
            <person name="Yaguchi T."/>
            <person name="Hagiwara D."/>
        </authorList>
    </citation>
    <scope>NUCLEOTIDE SEQUENCE [LARGE SCALE GENOMIC DNA]</scope>
    <source>
        <strain evidence="3 4">IFM 55266</strain>
    </source>
</reference>
<dbReference type="Pfam" id="PF13409">
    <property type="entry name" value="GST_N_2"/>
    <property type="match status" value="1"/>
</dbReference>
<dbReference type="AlphaFoldDB" id="A0A9P3BA22"/>
<feature type="domain" description="Glutathione S-transferase UstS-like C-terminal" evidence="2">
    <location>
        <begin position="139"/>
        <end position="274"/>
    </location>
</feature>
<comment type="caution">
    <text evidence="3">The sequence shown here is derived from an EMBL/GenBank/DDBJ whole genome shotgun (WGS) entry which is preliminary data.</text>
</comment>
<evidence type="ECO:0008006" key="5">
    <source>
        <dbReference type="Google" id="ProtNLM"/>
    </source>
</evidence>
<dbReference type="InterPro" id="IPR036249">
    <property type="entry name" value="Thioredoxin-like_sf"/>
</dbReference>
<dbReference type="Proteomes" id="UP001043456">
    <property type="component" value="Unassembled WGS sequence"/>
</dbReference>
<evidence type="ECO:0000313" key="3">
    <source>
        <dbReference type="EMBL" id="GIJ87432.1"/>
    </source>
</evidence>
<organism evidence="3 4">
    <name type="scientific">Aspergillus pseudoviridinutans</name>
    <dbReference type="NCBI Taxonomy" id="1517512"/>
    <lineage>
        <taxon>Eukaryota</taxon>
        <taxon>Fungi</taxon>
        <taxon>Dikarya</taxon>
        <taxon>Ascomycota</taxon>
        <taxon>Pezizomycotina</taxon>
        <taxon>Eurotiomycetes</taxon>
        <taxon>Eurotiomycetidae</taxon>
        <taxon>Eurotiales</taxon>
        <taxon>Aspergillaceae</taxon>
        <taxon>Aspergillus</taxon>
        <taxon>Aspergillus subgen. Fumigati</taxon>
    </lineage>
</organism>
<dbReference type="GeneID" id="67004949"/>
<dbReference type="SUPFAM" id="SSF47616">
    <property type="entry name" value="GST C-terminal domain-like"/>
    <property type="match status" value="1"/>
</dbReference>
<proteinExistence type="predicted"/>
<keyword evidence="4" id="KW-1185">Reference proteome</keyword>
<evidence type="ECO:0000259" key="2">
    <source>
        <dbReference type="Pfam" id="PF22041"/>
    </source>
</evidence>
<evidence type="ECO:0000259" key="1">
    <source>
        <dbReference type="Pfam" id="PF13409"/>
    </source>
</evidence>
<dbReference type="Pfam" id="PF22041">
    <property type="entry name" value="GST_C_7"/>
    <property type="match status" value="1"/>
</dbReference>
<evidence type="ECO:0000313" key="4">
    <source>
        <dbReference type="Proteomes" id="UP001043456"/>
    </source>
</evidence>
<dbReference type="RefSeq" id="XP_043158178.1">
    <property type="nucleotide sequence ID" value="XM_043302243.1"/>
</dbReference>